<dbReference type="RefSeq" id="WP_310412624.1">
    <property type="nucleotide sequence ID" value="NZ_JAVDYC010000001.1"/>
</dbReference>
<proteinExistence type="predicted"/>
<keyword evidence="2" id="KW-1185">Reference proteome</keyword>
<protein>
    <submittedName>
        <fullName evidence="1">Uncharacterized protein</fullName>
    </submittedName>
</protein>
<reference evidence="1 2" key="1">
    <citation type="submission" date="2023-07" db="EMBL/GenBank/DDBJ databases">
        <title>Sequencing the genomes of 1000 actinobacteria strains.</title>
        <authorList>
            <person name="Klenk H.-P."/>
        </authorList>
    </citation>
    <scope>NUCLEOTIDE SEQUENCE [LARGE SCALE GENOMIC DNA]</scope>
    <source>
        <strain evidence="1 2">DSM 44711</strain>
    </source>
</reference>
<organism evidence="1 2">
    <name type="scientific">Catenuloplanes niger</name>
    <dbReference type="NCBI Taxonomy" id="587534"/>
    <lineage>
        <taxon>Bacteria</taxon>
        <taxon>Bacillati</taxon>
        <taxon>Actinomycetota</taxon>
        <taxon>Actinomycetes</taxon>
        <taxon>Micromonosporales</taxon>
        <taxon>Micromonosporaceae</taxon>
        <taxon>Catenuloplanes</taxon>
    </lineage>
</organism>
<dbReference type="AlphaFoldDB" id="A0AAE4CSG9"/>
<dbReference type="Proteomes" id="UP001183629">
    <property type="component" value="Unassembled WGS sequence"/>
</dbReference>
<evidence type="ECO:0000313" key="2">
    <source>
        <dbReference type="Proteomes" id="UP001183629"/>
    </source>
</evidence>
<dbReference type="EMBL" id="JAVDYC010000001">
    <property type="protein sequence ID" value="MDR7322362.1"/>
    <property type="molecule type" value="Genomic_DNA"/>
</dbReference>
<sequence>MIEASTRANWLSWGETITCTLRPEGAGTRVTVESRSTMSLTAVDYGINRENVHRVTAMPAGAHPGVR</sequence>
<accession>A0AAE4CSG9</accession>
<name>A0AAE4CSG9_9ACTN</name>
<gene>
    <name evidence="1" type="ORF">J2S44_002612</name>
</gene>
<evidence type="ECO:0000313" key="1">
    <source>
        <dbReference type="EMBL" id="MDR7322362.1"/>
    </source>
</evidence>
<comment type="caution">
    <text evidence="1">The sequence shown here is derived from an EMBL/GenBank/DDBJ whole genome shotgun (WGS) entry which is preliminary data.</text>
</comment>